<sequence length="434" mass="50620">MQQIISYVMALVLLVISSSSTVAPKDIDKNIVAYFPNWATYSPQYKNFSVGDIPWDKVTIINHAFFKINDDFQLESTDKFVDFEKEFEHSGFWRFDNLKGHFGEYKYYKRRYPDVKVIISIGGWSESDMFHEMALTAENRKKFIDSWIEFLKRYPFIDGLDIDWEYPGVNRDGVAGGPQDKENFTKLLKEVRGAYDSHGMEDKMLTIAIPAGEDKIIGRQEPDKYHQYLDFINLMSYDMHGAWENVTNHHSPIYKSPENWLGKYSQSLNLDDVVKFYIERYNIPAEKLIVGAPFYSRGWKNVDDKNNGLYTMASGGAPSILGNGGENPYWKMKELENVRGYIKYRDKYSRVPYLYNREMSYFYTYEDEISLSERADYVNTNNLGGIVIWEITGDDFEGTLINTIYEKFSSKEVGRKNSIGDFPLTKSLRNQYKK</sequence>
<evidence type="ECO:0000256" key="8">
    <source>
        <dbReference type="SAM" id="SignalP"/>
    </source>
</evidence>
<dbReference type="Gene3D" id="3.10.50.10">
    <property type="match status" value="1"/>
</dbReference>
<keyword evidence="11" id="KW-1185">Reference proteome</keyword>
<name>A0A1C0AC74_9FIRM</name>
<feature type="domain" description="GH18" evidence="9">
    <location>
        <begin position="29"/>
        <end position="411"/>
    </location>
</feature>
<dbReference type="InterPro" id="IPR050314">
    <property type="entry name" value="Glycosyl_Hydrlase_18"/>
</dbReference>
<proteinExistence type="inferred from homology"/>
<gene>
    <name evidence="10" type="ORF">U472_01880</name>
</gene>
<keyword evidence="8" id="KW-0732">Signal</keyword>
<dbReference type="RefSeq" id="WP_068714956.1">
    <property type="nucleotide sequence ID" value="NZ_LWDV01000006.1"/>
</dbReference>
<feature type="chain" id="PRO_5039339157" description="chitinase" evidence="8">
    <location>
        <begin position="23"/>
        <end position="434"/>
    </location>
</feature>
<dbReference type="CDD" id="cd06548">
    <property type="entry name" value="GH18_chitinase"/>
    <property type="match status" value="1"/>
</dbReference>
<dbReference type="SUPFAM" id="SSF54556">
    <property type="entry name" value="Chitinase insertion domain"/>
    <property type="match status" value="1"/>
</dbReference>
<dbReference type="GO" id="GO:0008843">
    <property type="term" value="F:endochitinase activity"/>
    <property type="evidence" value="ECO:0007669"/>
    <property type="project" value="UniProtKB-EC"/>
</dbReference>
<dbReference type="InterPro" id="IPR017853">
    <property type="entry name" value="GH"/>
</dbReference>
<protein>
    <recommendedName>
        <fullName evidence="2">chitinase</fullName>
        <ecNumber evidence="2">3.2.1.14</ecNumber>
    </recommendedName>
</protein>
<dbReference type="PRINTS" id="PR00551">
    <property type="entry name" value="2SGLOBULIN"/>
</dbReference>
<evidence type="ECO:0000313" key="11">
    <source>
        <dbReference type="Proteomes" id="UP000093514"/>
    </source>
</evidence>
<dbReference type="Pfam" id="PF00704">
    <property type="entry name" value="Glyco_hydro_18"/>
    <property type="match status" value="1"/>
</dbReference>
<dbReference type="GO" id="GO:0006032">
    <property type="term" value="P:chitin catabolic process"/>
    <property type="evidence" value="ECO:0007669"/>
    <property type="project" value="UniProtKB-KW"/>
</dbReference>
<evidence type="ECO:0000256" key="5">
    <source>
        <dbReference type="ARBA" id="ARBA00023295"/>
    </source>
</evidence>
<evidence type="ECO:0000259" key="9">
    <source>
        <dbReference type="PROSITE" id="PS51910"/>
    </source>
</evidence>
<dbReference type="InterPro" id="IPR001223">
    <property type="entry name" value="Glyco_hydro18_cat"/>
</dbReference>
<evidence type="ECO:0000256" key="1">
    <source>
        <dbReference type="ARBA" id="ARBA00000822"/>
    </source>
</evidence>
<evidence type="ECO:0000256" key="6">
    <source>
        <dbReference type="RuleBase" id="RU000489"/>
    </source>
</evidence>
<evidence type="ECO:0000256" key="7">
    <source>
        <dbReference type="RuleBase" id="RU004453"/>
    </source>
</evidence>
<evidence type="ECO:0000313" key="10">
    <source>
        <dbReference type="EMBL" id="OCL27974.1"/>
    </source>
</evidence>
<comment type="catalytic activity">
    <reaction evidence="1">
        <text>Random endo-hydrolysis of N-acetyl-beta-D-glucosaminide (1-&gt;4)-beta-linkages in chitin and chitodextrins.</text>
        <dbReference type="EC" id="3.2.1.14"/>
    </reaction>
</comment>
<dbReference type="Gene3D" id="3.20.20.80">
    <property type="entry name" value="Glycosidases"/>
    <property type="match status" value="1"/>
</dbReference>
<keyword evidence="3 6" id="KW-0378">Hydrolase</keyword>
<evidence type="ECO:0000256" key="3">
    <source>
        <dbReference type="ARBA" id="ARBA00022801"/>
    </source>
</evidence>
<reference evidence="11" key="1">
    <citation type="submission" date="2016-07" db="EMBL/GenBank/DDBJ databases">
        <authorList>
            <person name="Florea S."/>
            <person name="Webb J.S."/>
            <person name="Jaromczyk J."/>
            <person name="Schardl C.L."/>
        </authorList>
    </citation>
    <scope>NUCLEOTIDE SEQUENCE [LARGE SCALE GENOMIC DNA]</scope>
    <source>
        <strain evidence="11">Z6</strain>
    </source>
</reference>
<dbReference type="PROSITE" id="PS01095">
    <property type="entry name" value="GH18_1"/>
    <property type="match status" value="1"/>
</dbReference>
<evidence type="ECO:0000256" key="4">
    <source>
        <dbReference type="ARBA" id="ARBA00023024"/>
    </source>
</evidence>
<organism evidence="10 11">
    <name type="scientific">Orenia metallireducens</name>
    <dbReference type="NCBI Taxonomy" id="1413210"/>
    <lineage>
        <taxon>Bacteria</taxon>
        <taxon>Bacillati</taxon>
        <taxon>Bacillota</taxon>
        <taxon>Clostridia</taxon>
        <taxon>Halanaerobiales</taxon>
        <taxon>Halobacteroidaceae</taxon>
        <taxon>Orenia</taxon>
    </lineage>
</organism>
<keyword evidence="5 6" id="KW-0326">Glycosidase</keyword>
<dbReference type="EMBL" id="LWDV01000006">
    <property type="protein sequence ID" value="OCL27974.1"/>
    <property type="molecule type" value="Genomic_DNA"/>
</dbReference>
<dbReference type="GO" id="GO:0008061">
    <property type="term" value="F:chitin binding"/>
    <property type="evidence" value="ECO:0007669"/>
    <property type="project" value="InterPro"/>
</dbReference>
<dbReference type="SMART" id="SM00636">
    <property type="entry name" value="Glyco_18"/>
    <property type="match status" value="1"/>
</dbReference>
<dbReference type="EC" id="3.2.1.14" evidence="2"/>
<accession>A0A1C0AC74</accession>
<dbReference type="InterPro" id="IPR029070">
    <property type="entry name" value="Chitinase_insertion_sf"/>
</dbReference>
<dbReference type="PROSITE" id="PS51910">
    <property type="entry name" value="GH18_2"/>
    <property type="match status" value="1"/>
</dbReference>
<dbReference type="OrthoDB" id="9812811at2"/>
<evidence type="ECO:0000256" key="2">
    <source>
        <dbReference type="ARBA" id="ARBA00012729"/>
    </source>
</evidence>
<dbReference type="PANTHER" id="PTHR11177:SF317">
    <property type="entry name" value="CHITINASE 12-RELATED"/>
    <property type="match status" value="1"/>
</dbReference>
<comment type="caution">
    <text evidence="10">The sequence shown here is derived from an EMBL/GenBank/DDBJ whole genome shotgun (WGS) entry which is preliminary data.</text>
</comment>
<keyword evidence="4" id="KW-0146">Chitin degradation</keyword>
<dbReference type="Proteomes" id="UP000093514">
    <property type="component" value="Unassembled WGS sequence"/>
</dbReference>
<keyword evidence="4" id="KW-0624">Polysaccharide degradation</keyword>
<comment type="similarity">
    <text evidence="7">Belongs to the glycosyl hydrolase 18 family.</text>
</comment>
<dbReference type="InterPro" id="IPR011583">
    <property type="entry name" value="Chitinase_II/V-like_cat"/>
</dbReference>
<dbReference type="PANTHER" id="PTHR11177">
    <property type="entry name" value="CHITINASE"/>
    <property type="match status" value="1"/>
</dbReference>
<keyword evidence="4" id="KW-0119">Carbohydrate metabolism</keyword>
<dbReference type="InterPro" id="IPR001579">
    <property type="entry name" value="Glyco_hydro_18_chit_AS"/>
</dbReference>
<dbReference type="AlphaFoldDB" id="A0A1C0AC74"/>
<dbReference type="GO" id="GO:0005975">
    <property type="term" value="P:carbohydrate metabolic process"/>
    <property type="evidence" value="ECO:0007669"/>
    <property type="project" value="InterPro"/>
</dbReference>
<dbReference type="SUPFAM" id="SSF51445">
    <property type="entry name" value="(Trans)glycosidases"/>
    <property type="match status" value="1"/>
</dbReference>
<feature type="signal peptide" evidence="8">
    <location>
        <begin position="1"/>
        <end position="22"/>
    </location>
</feature>
<reference evidence="10 11" key="2">
    <citation type="submission" date="2016-08" db="EMBL/GenBank/DDBJ databases">
        <title>Orenia metallireducens sp. nov. strain Z6, a Novel Metal-reducing Firmicute from the Deep Subsurface.</title>
        <authorList>
            <person name="Maxim B.I."/>
            <person name="Kenneth K."/>
            <person name="Flynn T.M."/>
            <person name="Oloughlin E.J."/>
            <person name="Locke R.A."/>
            <person name="Weber J.R."/>
            <person name="Egan S.M."/>
            <person name="Mackie R.I."/>
            <person name="Cann I.K."/>
        </authorList>
    </citation>
    <scope>NUCLEOTIDE SEQUENCE [LARGE SCALE GENOMIC DNA]</scope>
    <source>
        <strain evidence="10 11">Z6</strain>
    </source>
</reference>
<dbReference type="InterPro" id="IPR000677">
    <property type="entry name" value="Chitinase-like"/>
</dbReference>